<dbReference type="InterPro" id="IPR029063">
    <property type="entry name" value="SAM-dependent_MTases_sf"/>
</dbReference>
<comment type="caution">
    <text evidence="1">The sequence shown here is derived from an EMBL/GenBank/DDBJ whole genome shotgun (WGS) entry which is preliminary data.</text>
</comment>
<reference evidence="1 2" key="1">
    <citation type="submission" date="2014-07" db="EMBL/GenBank/DDBJ databases">
        <title>Draft Genome Sequences of Environmental Pseudomonas syringae strains.</title>
        <authorList>
            <person name="Baltrus D.A."/>
            <person name="Berge O."/>
            <person name="Morris C."/>
        </authorList>
    </citation>
    <scope>NUCLEOTIDE SEQUENCE [LARGE SCALE GENOMIC DNA]</scope>
    <source>
        <strain evidence="1 2">CEB003</strain>
    </source>
</reference>
<dbReference type="EMBL" id="JPQT01000183">
    <property type="protein sequence ID" value="KFE43870.1"/>
    <property type="molecule type" value="Genomic_DNA"/>
</dbReference>
<proteinExistence type="predicted"/>
<dbReference type="AlphaFoldDB" id="A0A085UL07"/>
<gene>
    <name evidence="1" type="ORF">IV02_30935</name>
</gene>
<evidence type="ECO:0000313" key="2">
    <source>
        <dbReference type="Proteomes" id="UP000028643"/>
    </source>
</evidence>
<dbReference type="CDD" id="cd02440">
    <property type="entry name" value="AdoMet_MTases"/>
    <property type="match status" value="1"/>
</dbReference>
<dbReference type="Proteomes" id="UP000028643">
    <property type="component" value="Unassembled WGS sequence"/>
</dbReference>
<accession>A0A085UL07</accession>
<dbReference type="PATRIC" id="fig|317.174.peg.6311"/>
<sequence length="293" mass="33374">MSEKSCPVCRGLLLERLQSWHFACTECAYERSSLTPTINDETAHERVDEAGRETALRELRMSNFRTLMQVIRRYKPNGGHLLDVGCAHGWFLEAARDDFEVLGIEPDHRIFSATVARNLPVRNGYFPHALLAAEKFDVIVFNDVLEHIPSISEILNACHERLNEDGYLVVNLPSSDGLFYRLSRMFLRFGYPGFFERLWQKGLPSPHVHYFNKKNLTELLAQHRFTSVSSGRLPVLSLSGLYTRITYTGTQSRLTRMVIYCAVALSLPILRLFPSDIIFLIVKKADGINTPVA</sequence>
<dbReference type="Pfam" id="PF13489">
    <property type="entry name" value="Methyltransf_23"/>
    <property type="match status" value="1"/>
</dbReference>
<dbReference type="PANTHER" id="PTHR43861">
    <property type="entry name" value="TRANS-ACONITATE 2-METHYLTRANSFERASE-RELATED"/>
    <property type="match status" value="1"/>
</dbReference>
<evidence type="ECO:0000313" key="1">
    <source>
        <dbReference type="EMBL" id="KFE43870.1"/>
    </source>
</evidence>
<evidence type="ECO:0008006" key="3">
    <source>
        <dbReference type="Google" id="ProtNLM"/>
    </source>
</evidence>
<protein>
    <recommendedName>
        <fullName evidence="3">Class I SAM-dependent methyltransferase</fullName>
    </recommendedName>
</protein>
<dbReference type="Gene3D" id="3.40.50.150">
    <property type="entry name" value="Vaccinia Virus protein VP39"/>
    <property type="match status" value="1"/>
</dbReference>
<name>A0A085UL07_PSESX</name>
<organism evidence="1 2">
    <name type="scientific">Pseudomonas syringae</name>
    <dbReference type="NCBI Taxonomy" id="317"/>
    <lineage>
        <taxon>Bacteria</taxon>
        <taxon>Pseudomonadati</taxon>
        <taxon>Pseudomonadota</taxon>
        <taxon>Gammaproteobacteria</taxon>
        <taxon>Pseudomonadales</taxon>
        <taxon>Pseudomonadaceae</taxon>
        <taxon>Pseudomonas</taxon>
    </lineage>
</organism>
<dbReference type="SUPFAM" id="SSF53335">
    <property type="entry name" value="S-adenosyl-L-methionine-dependent methyltransferases"/>
    <property type="match status" value="1"/>
</dbReference>
<dbReference type="RefSeq" id="WP_047579906.1">
    <property type="nucleotide sequence ID" value="NZ_JPQT01000183.1"/>
</dbReference>